<evidence type="ECO:0000256" key="4">
    <source>
        <dbReference type="ARBA" id="ARBA00022679"/>
    </source>
</evidence>
<evidence type="ECO:0000256" key="1">
    <source>
        <dbReference type="ARBA" id="ARBA00012513"/>
    </source>
</evidence>
<organism evidence="14 15">
    <name type="scientific">Pichia kluyveri</name>
    <name type="common">Yeast</name>
    <dbReference type="NCBI Taxonomy" id="36015"/>
    <lineage>
        <taxon>Eukaryota</taxon>
        <taxon>Fungi</taxon>
        <taxon>Dikarya</taxon>
        <taxon>Ascomycota</taxon>
        <taxon>Saccharomycotina</taxon>
        <taxon>Pichiomycetes</taxon>
        <taxon>Pichiales</taxon>
        <taxon>Pichiaceae</taxon>
        <taxon>Pichia</taxon>
    </lineage>
</organism>
<keyword evidence="8" id="KW-0653">Protein transport</keyword>
<dbReference type="GO" id="GO:0000422">
    <property type="term" value="P:autophagy of mitochondrion"/>
    <property type="evidence" value="ECO:0007669"/>
    <property type="project" value="TreeGrafter"/>
</dbReference>
<dbReference type="PANTHER" id="PTHR24348">
    <property type="entry name" value="SERINE/THREONINE-PROTEIN KINASE UNC-51-RELATED"/>
    <property type="match status" value="1"/>
</dbReference>
<reference evidence="14 15" key="1">
    <citation type="journal article" date="2023" name="Elife">
        <title>Identification of key yeast species and microbe-microbe interactions impacting larval growth of Drosophila in the wild.</title>
        <authorList>
            <person name="Mure A."/>
            <person name="Sugiura Y."/>
            <person name="Maeda R."/>
            <person name="Honda K."/>
            <person name="Sakurai N."/>
            <person name="Takahashi Y."/>
            <person name="Watada M."/>
            <person name="Katoh T."/>
            <person name="Gotoh A."/>
            <person name="Gotoh Y."/>
            <person name="Taniguchi I."/>
            <person name="Nakamura K."/>
            <person name="Hayashi T."/>
            <person name="Katayama T."/>
            <person name="Uemura T."/>
            <person name="Hattori Y."/>
        </authorList>
    </citation>
    <scope>NUCLEOTIDE SEQUENCE [LARGE SCALE GENOMIC DNA]</scope>
    <source>
        <strain evidence="14 15">PK-24</strain>
    </source>
</reference>
<dbReference type="GO" id="GO:0042594">
    <property type="term" value="P:response to starvation"/>
    <property type="evidence" value="ECO:0007669"/>
    <property type="project" value="TreeGrafter"/>
</dbReference>
<gene>
    <name evidence="14" type="ORF">DAPK24_022330</name>
</gene>
<dbReference type="GO" id="GO:0015031">
    <property type="term" value="P:protein transport"/>
    <property type="evidence" value="ECO:0007669"/>
    <property type="project" value="UniProtKB-KW"/>
</dbReference>
<evidence type="ECO:0000256" key="8">
    <source>
        <dbReference type="ARBA" id="ARBA00022927"/>
    </source>
</evidence>
<feature type="compositionally biased region" description="Polar residues" evidence="12">
    <location>
        <begin position="499"/>
        <end position="509"/>
    </location>
</feature>
<keyword evidence="4" id="KW-0808">Transferase</keyword>
<feature type="region of interest" description="Disordered" evidence="12">
    <location>
        <begin position="809"/>
        <end position="830"/>
    </location>
</feature>
<dbReference type="PROSITE" id="PS50011">
    <property type="entry name" value="PROTEIN_KINASE_DOM"/>
    <property type="match status" value="1"/>
</dbReference>
<dbReference type="Gene3D" id="1.10.510.10">
    <property type="entry name" value="Transferase(Phosphotransferase) domain 1"/>
    <property type="match status" value="1"/>
</dbReference>
<comment type="caution">
    <text evidence="14">The sequence shown here is derived from an EMBL/GenBank/DDBJ whole genome shotgun (WGS) entry which is preliminary data.</text>
</comment>
<sequence length="887" mass="102991">MSNTTKNNHKSISNVSEGPGSVISHFRIGMEIGRGSFANVYKGNDLNNNNKTVAIKSVFRNRLKSEKLVTNLGIEIKILRNLKNPHIVSLLDCVKTDQYFHLIMDYCSLGDLSYFIRKREQLADYHPIIKNVLEKYPSPENSNGLNTVLVINFIKQLSSALLFLRSQNLIHRDIKPQNLLLCTPVHTRDDFINNNYVGLWELPILKVADFGFARYLPSTSMAETLCGSPLYMAPEILRYEKYNAKADLWSVGTVIYEMTIGKPPFRASNHIELLKKIEKSKDIITFPNNIDLLPDLKRLICSLLKANPIDRMGFNEFFNDPIIVSNDYLMESSIREDSITYSFDNEEMYVSEYLIGKPLVKKDNEIDQGNKISIIQEEPGGDSFEANKKYLEQKEKEKEKELEMAKNQSLKNKNTKIKAKNTFLDEILKGAQNANIRNDDNQLNSIPTTNTSKPKNKIKDEDVVVEKDYVVVERRNVEINSFADEIQMANNNNNDNNNGRPYNSIRKNSMNTRRYSLSVSPSTALKEVLDYTSEKLFGANLTSRGYGRKRLDNELKADNEIEKEKEKGKEEEQERDNERRQELEKKREEKYLDKIIINRTNSGMRGGLINRKLSDINSNNDNNENKNEVIDDKFMREVERLAMMSHCISLYGLVKYEEVYDGDDEADDINDNDNDNYNYNDNNSYLREMDIKTSKEGLIIYLKVLDYLSEAIKICNEWWKSNKFKNFNNNNNNNNNKIVELIEWIRNKFNESLEKAEYLKIKINKLESGNNKNEKNENIIFEKIIFDRAIEICRDTAIKEMEIEKINENENENKNDNNDNNENTDNKETKIRERYEECERGYSIAIWLLESIVSIEGEIISRNDISTVDNFIHSVGTRLIILRNKMK</sequence>
<dbReference type="InterPro" id="IPR045269">
    <property type="entry name" value="Atg1-like"/>
</dbReference>
<evidence type="ECO:0000256" key="6">
    <source>
        <dbReference type="ARBA" id="ARBA00022777"/>
    </source>
</evidence>
<dbReference type="GO" id="GO:0061709">
    <property type="term" value="P:reticulophagy"/>
    <property type="evidence" value="ECO:0007669"/>
    <property type="project" value="TreeGrafter"/>
</dbReference>
<dbReference type="PANTHER" id="PTHR24348:SF22">
    <property type="entry name" value="NON-SPECIFIC SERINE_THREONINE PROTEIN KINASE"/>
    <property type="match status" value="1"/>
</dbReference>
<keyword evidence="14" id="KW-0723">Serine/threonine-protein kinase</keyword>
<dbReference type="Proteomes" id="UP001378960">
    <property type="component" value="Unassembled WGS sequence"/>
</dbReference>
<dbReference type="GO" id="GO:0030447">
    <property type="term" value="P:filamentous growth"/>
    <property type="evidence" value="ECO:0007669"/>
    <property type="project" value="UniProtKB-ARBA"/>
</dbReference>
<evidence type="ECO:0000313" key="15">
    <source>
        <dbReference type="Proteomes" id="UP001378960"/>
    </source>
</evidence>
<feature type="region of interest" description="Disordered" evidence="12">
    <location>
        <begin position="489"/>
        <end position="509"/>
    </location>
</feature>
<keyword evidence="15" id="KW-1185">Reference proteome</keyword>
<keyword evidence="9" id="KW-0072">Autophagy</keyword>
<name>A0AAV5R452_PICKL</name>
<dbReference type="AlphaFoldDB" id="A0AAV5R452"/>
<evidence type="ECO:0000256" key="9">
    <source>
        <dbReference type="ARBA" id="ARBA00023006"/>
    </source>
</evidence>
<dbReference type="InterPro" id="IPR000719">
    <property type="entry name" value="Prot_kinase_dom"/>
</dbReference>
<feature type="region of interest" description="Disordered" evidence="12">
    <location>
        <begin position="557"/>
        <end position="584"/>
    </location>
</feature>
<feature type="binding site" evidence="11">
    <location>
        <position position="56"/>
    </location>
    <ligand>
        <name>ATP</name>
        <dbReference type="ChEBI" id="CHEBI:30616"/>
    </ligand>
</feature>
<dbReference type="PROSITE" id="PS00107">
    <property type="entry name" value="PROTEIN_KINASE_ATP"/>
    <property type="match status" value="1"/>
</dbReference>
<dbReference type="PROSITE" id="PS00108">
    <property type="entry name" value="PROTEIN_KINASE_ST"/>
    <property type="match status" value="1"/>
</dbReference>
<accession>A0AAV5R452</accession>
<evidence type="ECO:0000256" key="12">
    <source>
        <dbReference type="SAM" id="MobiDB-lite"/>
    </source>
</evidence>
<evidence type="ECO:0000256" key="10">
    <source>
        <dbReference type="ARBA" id="ARBA00030237"/>
    </source>
</evidence>
<dbReference type="EC" id="2.7.11.1" evidence="1"/>
<keyword evidence="8" id="KW-0813">Transport</keyword>
<feature type="domain" description="Protein kinase" evidence="13">
    <location>
        <begin position="26"/>
        <end position="323"/>
    </location>
</feature>
<dbReference type="GO" id="GO:0034727">
    <property type="term" value="P:piecemeal microautophagy of the nucleus"/>
    <property type="evidence" value="ECO:0007669"/>
    <property type="project" value="TreeGrafter"/>
</dbReference>
<dbReference type="InterPro" id="IPR022708">
    <property type="entry name" value="Atg1-like_tMIT"/>
</dbReference>
<dbReference type="InterPro" id="IPR017441">
    <property type="entry name" value="Protein_kinase_ATP_BS"/>
</dbReference>
<dbReference type="GO" id="GO:0000045">
    <property type="term" value="P:autophagosome assembly"/>
    <property type="evidence" value="ECO:0007669"/>
    <property type="project" value="TreeGrafter"/>
</dbReference>
<dbReference type="EMBL" id="BTGB01000002">
    <property type="protein sequence ID" value="GMM45658.1"/>
    <property type="molecule type" value="Genomic_DNA"/>
</dbReference>
<dbReference type="SUPFAM" id="SSF56112">
    <property type="entry name" value="Protein kinase-like (PK-like)"/>
    <property type="match status" value="1"/>
</dbReference>
<keyword evidence="6 14" id="KW-0418">Kinase</keyword>
<evidence type="ECO:0000256" key="11">
    <source>
        <dbReference type="PROSITE-ProRule" id="PRU10141"/>
    </source>
</evidence>
<dbReference type="InterPro" id="IPR008271">
    <property type="entry name" value="Ser/Thr_kinase_AS"/>
</dbReference>
<dbReference type="GO" id="GO:0005829">
    <property type="term" value="C:cytosol"/>
    <property type="evidence" value="ECO:0007669"/>
    <property type="project" value="TreeGrafter"/>
</dbReference>
<dbReference type="InterPro" id="IPR011009">
    <property type="entry name" value="Kinase-like_dom_sf"/>
</dbReference>
<dbReference type="Pfam" id="PF00069">
    <property type="entry name" value="Pkinase"/>
    <property type="match status" value="1"/>
</dbReference>
<protein>
    <recommendedName>
        <fullName evidence="2">Serine/threonine-protein kinase ATG1</fullName>
        <ecNumber evidence="1">2.7.11.1</ecNumber>
    </recommendedName>
    <alternativeName>
        <fullName evidence="10">Autophagy-related protein 1</fullName>
    </alternativeName>
    <alternativeName>
        <fullName evidence="3">Serine/threonine-protein kinase atg1</fullName>
    </alternativeName>
</protein>
<evidence type="ECO:0000313" key="14">
    <source>
        <dbReference type="EMBL" id="GMM45658.1"/>
    </source>
</evidence>
<evidence type="ECO:0000256" key="3">
    <source>
        <dbReference type="ARBA" id="ARBA00019599"/>
    </source>
</evidence>
<dbReference type="GO" id="GO:0004674">
    <property type="term" value="F:protein serine/threonine kinase activity"/>
    <property type="evidence" value="ECO:0007669"/>
    <property type="project" value="UniProtKB-KW"/>
</dbReference>
<dbReference type="FunFam" id="3.30.200.20:FF:000042">
    <property type="entry name" value="Aurora kinase A"/>
    <property type="match status" value="1"/>
</dbReference>
<evidence type="ECO:0000259" key="13">
    <source>
        <dbReference type="PROSITE" id="PS50011"/>
    </source>
</evidence>
<proteinExistence type="predicted"/>
<evidence type="ECO:0000256" key="5">
    <source>
        <dbReference type="ARBA" id="ARBA00022741"/>
    </source>
</evidence>
<evidence type="ECO:0000256" key="7">
    <source>
        <dbReference type="ARBA" id="ARBA00022840"/>
    </source>
</evidence>
<dbReference type="GO" id="GO:0005776">
    <property type="term" value="C:autophagosome"/>
    <property type="evidence" value="ECO:0007669"/>
    <property type="project" value="TreeGrafter"/>
</dbReference>
<dbReference type="SMART" id="SM00220">
    <property type="entry name" value="S_TKc"/>
    <property type="match status" value="1"/>
</dbReference>
<dbReference type="GO" id="GO:0005524">
    <property type="term" value="F:ATP binding"/>
    <property type="evidence" value="ECO:0007669"/>
    <property type="project" value="UniProtKB-UniRule"/>
</dbReference>
<dbReference type="GO" id="GO:0034045">
    <property type="term" value="C:phagophore assembly site membrane"/>
    <property type="evidence" value="ECO:0007669"/>
    <property type="project" value="TreeGrafter"/>
</dbReference>
<evidence type="ECO:0000256" key="2">
    <source>
        <dbReference type="ARBA" id="ARBA00018572"/>
    </source>
</evidence>
<keyword evidence="5 11" id="KW-0547">Nucleotide-binding</keyword>
<dbReference type="GO" id="GO:0010506">
    <property type="term" value="P:regulation of autophagy"/>
    <property type="evidence" value="ECO:0007669"/>
    <property type="project" value="InterPro"/>
</dbReference>
<dbReference type="Pfam" id="PF12063">
    <property type="entry name" value="ATG1-like_MIT1"/>
    <property type="match status" value="1"/>
</dbReference>
<keyword evidence="7 11" id="KW-0067">ATP-binding</keyword>